<dbReference type="PANTHER" id="PTHR43167:SF1">
    <property type="entry name" value="PUTATIVE (AFU_ORTHOLOGUE AFUA_6G01830)-RELATED"/>
    <property type="match status" value="1"/>
</dbReference>
<dbReference type="InterPro" id="IPR002935">
    <property type="entry name" value="SAM_O-MeTrfase"/>
</dbReference>
<dbReference type="SUPFAM" id="SSF53335">
    <property type="entry name" value="S-adenosyl-L-methionine-dependent methyltransferases"/>
    <property type="match status" value="1"/>
</dbReference>
<evidence type="ECO:0000256" key="1">
    <source>
        <dbReference type="ARBA" id="ARBA00022603"/>
    </source>
</evidence>
<reference evidence="4 5" key="1">
    <citation type="submission" date="2019-01" db="EMBL/GenBank/DDBJ databases">
        <title>Sinorhodobacter populi sp. nov. isolated from the symptomatic bark tissue of Populus euramericana canker.</title>
        <authorList>
            <person name="Xu G."/>
        </authorList>
    </citation>
    <scope>NUCLEOTIDE SEQUENCE [LARGE SCALE GENOMIC DNA]</scope>
    <source>
        <strain evidence="4 5">D19-10-3-21</strain>
    </source>
</reference>
<dbReference type="InterPro" id="IPR029063">
    <property type="entry name" value="SAM-dependent_MTases_sf"/>
</dbReference>
<keyword evidence="2 4" id="KW-0808">Transferase</keyword>
<keyword evidence="3" id="KW-0949">S-adenosyl-L-methionine</keyword>
<evidence type="ECO:0000313" key="5">
    <source>
        <dbReference type="Proteomes" id="UP000285295"/>
    </source>
</evidence>
<reference evidence="4 5" key="2">
    <citation type="submission" date="2019-01" db="EMBL/GenBank/DDBJ databases">
        <authorList>
            <person name="Li Y."/>
        </authorList>
    </citation>
    <scope>NUCLEOTIDE SEQUENCE [LARGE SCALE GENOMIC DNA]</scope>
    <source>
        <strain evidence="4 5">D19-10-3-21</strain>
    </source>
</reference>
<name>A0A443KC18_9RHOB</name>
<dbReference type="AlphaFoldDB" id="A0A443KC18"/>
<dbReference type="RefSeq" id="WP_128237015.1">
    <property type="nucleotide sequence ID" value="NZ_SAUX01000008.1"/>
</dbReference>
<dbReference type="OrthoDB" id="9799672at2"/>
<evidence type="ECO:0000313" key="4">
    <source>
        <dbReference type="EMBL" id="RWR30359.1"/>
    </source>
</evidence>
<dbReference type="PROSITE" id="PS51682">
    <property type="entry name" value="SAM_OMT_I"/>
    <property type="match status" value="1"/>
</dbReference>
<dbReference type="GO" id="GO:0032259">
    <property type="term" value="P:methylation"/>
    <property type="evidence" value="ECO:0007669"/>
    <property type="project" value="UniProtKB-KW"/>
</dbReference>
<gene>
    <name evidence="4" type="ORF">D2T31_08020</name>
</gene>
<keyword evidence="1 4" id="KW-0489">Methyltransferase</keyword>
<dbReference type="EMBL" id="SAUX01000008">
    <property type="protein sequence ID" value="RWR30359.1"/>
    <property type="molecule type" value="Genomic_DNA"/>
</dbReference>
<comment type="caution">
    <text evidence="4">The sequence shown here is derived from an EMBL/GenBank/DDBJ whole genome shotgun (WGS) entry which is preliminary data.</text>
</comment>
<dbReference type="CDD" id="cd02440">
    <property type="entry name" value="AdoMet_MTases"/>
    <property type="match status" value="1"/>
</dbReference>
<organism evidence="4 5">
    <name type="scientific">Paenirhodobacter populi</name>
    <dbReference type="NCBI Taxonomy" id="2306993"/>
    <lineage>
        <taxon>Bacteria</taxon>
        <taxon>Pseudomonadati</taxon>
        <taxon>Pseudomonadota</taxon>
        <taxon>Alphaproteobacteria</taxon>
        <taxon>Rhodobacterales</taxon>
        <taxon>Rhodobacter group</taxon>
        <taxon>Paenirhodobacter</taxon>
    </lineage>
</organism>
<dbReference type="Proteomes" id="UP000285295">
    <property type="component" value="Unassembled WGS sequence"/>
</dbReference>
<dbReference type="PANTHER" id="PTHR43167">
    <property type="entry name" value="PUTATIVE (AFU_ORTHOLOGUE AFUA_6G01830)-RELATED"/>
    <property type="match status" value="1"/>
</dbReference>
<dbReference type="GO" id="GO:0008171">
    <property type="term" value="F:O-methyltransferase activity"/>
    <property type="evidence" value="ECO:0007669"/>
    <property type="project" value="InterPro"/>
</dbReference>
<evidence type="ECO:0000256" key="2">
    <source>
        <dbReference type="ARBA" id="ARBA00022679"/>
    </source>
</evidence>
<dbReference type="Gene3D" id="3.40.50.150">
    <property type="entry name" value="Vaccinia Virus protein VP39"/>
    <property type="match status" value="1"/>
</dbReference>
<evidence type="ECO:0000256" key="3">
    <source>
        <dbReference type="ARBA" id="ARBA00022691"/>
    </source>
</evidence>
<accession>A0A443KC18</accession>
<sequence>MSDQIAERAGAAAGEHPLDDRVLAVLDLYHARMRAERGQPREAPGGRDGGQDQRMRAIGPDTGRFLNTLARGIGAPVILEIGTSFGYSGIWLAEAARASGGRLVTMELHGYKSAYAKEMSERAGLADHVDFRVGDAIGLIGAMEERPGLVFLDCWKDLYAPCLAAFLPKLAPGAVIVADNMMRPVEPGIAEYARAVRAVPGIGSVLLPVGTGLEISRLPTE</sequence>
<dbReference type="Pfam" id="PF01596">
    <property type="entry name" value="Methyltransf_3"/>
    <property type="match status" value="1"/>
</dbReference>
<protein>
    <submittedName>
        <fullName evidence="4">Methyltransferase</fullName>
    </submittedName>
</protein>
<proteinExistence type="predicted"/>